<dbReference type="AlphaFoldDB" id="A0A0M3SJ18"/>
<sequence>MQLTKLKIITPDGVYIDDLEVEYANVKTSDGQITVYANHTSIVSTLLIGDMKYEIDGAKKYIHLHRGIIRVSKDQIKILTQRLYEVDEKGQRIKK</sequence>
<dbReference type="InterPro" id="IPR020546">
    <property type="entry name" value="ATP_synth_F1_dsu/esu_N"/>
</dbReference>
<feature type="domain" description="ATP synthase F1 complex delta/epsilon subunit N-terminal" evidence="2">
    <location>
        <begin position="5"/>
        <end position="82"/>
    </location>
</feature>
<evidence type="ECO:0000256" key="1">
    <source>
        <dbReference type="ARBA" id="ARBA00023196"/>
    </source>
</evidence>
<accession>A0A0M3SJ18</accession>
<dbReference type="OrthoDB" id="389600at2"/>
<protein>
    <submittedName>
        <fullName evidence="3">F0F1 ATP synthase subunit epsilon</fullName>
    </submittedName>
</protein>
<dbReference type="SUPFAM" id="SSF51344">
    <property type="entry name" value="Epsilon subunit of F1F0-ATP synthase N-terminal domain"/>
    <property type="match status" value="1"/>
</dbReference>
<evidence type="ECO:0000313" key="3">
    <source>
        <dbReference type="EMBL" id="ALD65968.1"/>
    </source>
</evidence>
<dbReference type="InterPro" id="IPR036771">
    <property type="entry name" value="ATPsynth_dsu/esu_N"/>
</dbReference>
<evidence type="ECO:0000313" key="4">
    <source>
        <dbReference type="Proteomes" id="UP000063919"/>
    </source>
</evidence>
<dbReference type="KEGG" id="scj:SCANT_v1c00580"/>
<keyword evidence="4" id="KW-1185">Reference proteome</keyword>
<dbReference type="GO" id="GO:0015986">
    <property type="term" value="P:proton motive force-driven ATP synthesis"/>
    <property type="evidence" value="ECO:0007669"/>
    <property type="project" value="InterPro"/>
</dbReference>
<name>A0A0M3SJ18_9MOLU</name>
<dbReference type="GO" id="GO:0045259">
    <property type="term" value="C:proton-transporting ATP synthase complex"/>
    <property type="evidence" value="ECO:0007669"/>
    <property type="project" value="UniProtKB-KW"/>
</dbReference>
<organism evidence="3 4">
    <name type="scientific">Spiroplasma cantharicola</name>
    <dbReference type="NCBI Taxonomy" id="362837"/>
    <lineage>
        <taxon>Bacteria</taxon>
        <taxon>Bacillati</taxon>
        <taxon>Mycoplasmatota</taxon>
        <taxon>Mollicutes</taxon>
        <taxon>Entomoplasmatales</taxon>
        <taxon>Spiroplasmataceae</taxon>
        <taxon>Spiroplasma</taxon>
    </lineage>
</organism>
<dbReference type="Proteomes" id="UP000063919">
    <property type="component" value="Chromosome"/>
</dbReference>
<dbReference type="RefSeq" id="WP_053945747.1">
    <property type="nucleotide sequence ID" value="NZ_CP012622.1"/>
</dbReference>
<dbReference type="Gene3D" id="2.60.15.10">
    <property type="entry name" value="F0F1 ATP synthase delta/epsilon subunit, N-terminal"/>
    <property type="match status" value="1"/>
</dbReference>
<dbReference type="PATRIC" id="fig|362837.3.peg.58"/>
<proteinExistence type="predicted"/>
<dbReference type="Pfam" id="PF02823">
    <property type="entry name" value="ATP-synt_DE_N"/>
    <property type="match status" value="1"/>
</dbReference>
<keyword evidence="1" id="KW-0066">ATP synthesis</keyword>
<gene>
    <name evidence="3" type="primary">atpC</name>
    <name evidence="3" type="ORF">SCANT_v1c00580</name>
</gene>
<dbReference type="STRING" id="362837.SCANT_v1c00580"/>
<evidence type="ECO:0000259" key="2">
    <source>
        <dbReference type="Pfam" id="PF02823"/>
    </source>
</evidence>
<keyword evidence="1" id="KW-0139">CF(1)</keyword>
<reference evidence="3 4" key="1">
    <citation type="journal article" date="2015" name="Genome Announc.">
        <title>Complete Genome Sequence of Spiroplasma cantharicola CC-1T (DSM 21588), a Bacterium Isolated from Soldier Beetle (Cantharis carolinus).</title>
        <authorList>
            <person name="Lo W.S."/>
            <person name="Liu P.Y."/>
            <person name="Kuo C.H."/>
        </authorList>
    </citation>
    <scope>NUCLEOTIDE SEQUENCE [LARGE SCALE GENOMIC DNA]</scope>
    <source>
        <strain evidence="3 4">CC-1</strain>
    </source>
</reference>
<dbReference type="EMBL" id="CP012622">
    <property type="protein sequence ID" value="ALD65968.1"/>
    <property type="molecule type" value="Genomic_DNA"/>
</dbReference>